<comment type="caution">
    <text evidence="8">The sequence shown here is derived from an EMBL/GenBank/DDBJ whole genome shotgun (WGS) entry which is preliminary data.</text>
</comment>
<feature type="domain" description="Sulfatase N-terminal" evidence="7">
    <location>
        <begin position="47"/>
        <end position="398"/>
    </location>
</feature>
<evidence type="ECO:0000256" key="2">
    <source>
        <dbReference type="ARBA" id="ARBA00008779"/>
    </source>
</evidence>
<dbReference type="SUPFAM" id="SSF53649">
    <property type="entry name" value="Alkaline phosphatase-like"/>
    <property type="match status" value="1"/>
</dbReference>
<dbReference type="InterPro" id="IPR000917">
    <property type="entry name" value="Sulfatase_N"/>
</dbReference>
<protein>
    <submittedName>
        <fullName evidence="8">Iduronate-2-sulfatase</fullName>
    </submittedName>
</protein>
<evidence type="ECO:0000256" key="4">
    <source>
        <dbReference type="ARBA" id="ARBA00022729"/>
    </source>
</evidence>
<dbReference type="GO" id="GO:0005737">
    <property type="term" value="C:cytoplasm"/>
    <property type="evidence" value="ECO:0007669"/>
    <property type="project" value="TreeGrafter"/>
</dbReference>
<dbReference type="RefSeq" id="WP_020890847.1">
    <property type="nucleotide sequence ID" value="NZ_BJYV01000009.1"/>
</dbReference>
<evidence type="ECO:0000259" key="7">
    <source>
        <dbReference type="Pfam" id="PF00884"/>
    </source>
</evidence>
<dbReference type="AlphaFoldDB" id="A0A512CBP9"/>
<dbReference type="PROSITE" id="PS00149">
    <property type="entry name" value="SULFATASE_2"/>
    <property type="match status" value="1"/>
</dbReference>
<keyword evidence="4" id="KW-0732">Signal</keyword>
<evidence type="ECO:0000313" key="9">
    <source>
        <dbReference type="Proteomes" id="UP000321301"/>
    </source>
</evidence>
<dbReference type="PANTHER" id="PTHR45953">
    <property type="entry name" value="IDURONATE 2-SULFATASE"/>
    <property type="match status" value="1"/>
</dbReference>
<accession>A0A512CBP9</accession>
<proteinExistence type="inferred from homology"/>
<comment type="cofactor">
    <cofactor evidence="1">
        <name>Ca(2+)</name>
        <dbReference type="ChEBI" id="CHEBI:29108"/>
    </cofactor>
</comment>
<keyword evidence="3" id="KW-0479">Metal-binding</keyword>
<dbReference type="InterPro" id="IPR024607">
    <property type="entry name" value="Sulfatase_CS"/>
</dbReference>
<dbReference type="Pfam" id="PF00884">
    <property type="entry name" value="Sulfatase"/>
    <property type="match status" value="1"/>
</dbReference>
<dbReference type="Proteomes" id="UP000321301">
    <property type="component" value="Unassembled WGS sequence"/>
</dbReference>
<sequence length="505" mass="56728">MMAHYTCNGYSKIFGFNWGKNAGLSLFLTLFTFFPLLIQAQDQKGLNVLFMISDDLTTTAISSYENRASHTPNIDLLASEGTRFTKAYCQYPVCGPSRASMMFGYYPNATTTYGYVSGRENVGPDRQSWAQLFKDNGYYTARVGKIFHMGSVDIMEGRNGQDDPASWTERFNSPAPEVHAKGEHELVQNNPFGLLTLPKDSLWNGGNQIHIVKTEENQIQTDAVTANKVSELLREHKNEPFFIAAGFFRPHVPFVAPKSSFENYPHEQVVMPPKVDNDWDDIPEQGINYVNSLNGEMTVEQEKKAVAAYYASTSFLDDQVGKVLQTLKEEGLEENTIVIFTSDHGFFLGEHRFWMKVGLMEESARVPLIIKVPGQAPAVCHSFAELIDLYPTISELAGLQAPIALQGKSLAPLIDNPKLEVRDFAFSVSQRNGRMGYLIRSSDWAYIQYGEQAEGGMELYDMNYDKGQYNNLALYPKYEEVVSEMQGLLQGKLAEVRTNDLGIVY</sequence>
<name>A0A512CBP9_9BACT</name>
<dbReference type="InterPro" id="IPR035874">
    <property type="entry name" value="IDS"/>
</dbReference>
<dbReference type="GO" id="GO:0046872">
    <property type="term" value="F:metal ion binding"/>
    <property type="evidence" value="ECO:0007669"/>
    <property type="project" value="UniProtKB-KW"/>
</dbReference>
<evidence type="ECO:0000256" key="6">
    <source>
        <dbReference type="ARBA" id="ARBA00022837"/>
    </source>
</evidence>
<evidence type="ECO:0000313" key="8">
    <source>
        <dbReference type="EMBL" id="GEO21634.1"/>
    </source>
</evidence>
<keyword evidence="5" id="KW-0378">Hydrolase</keyword>
<evidence type="ECO:0000256" key="3">
    <source>
        <dbReference type="ARBA" id="ARBA00022723"/>
    </source>
</evidence>
<organism evidence="8 9">
    <name type="scientific">Cyclobacterium qasimii</name>
    <dbReference type="NCBI Taxonomy" id="1350429"/>
    <lineage>
        <taxon>Bacteria</taxon>
        <taxon>Pseudomonadati</taxon>
        <taxon>Bacteroidota</taxon>
        <taxon>Cytophagia</taxon>
        <taxon>Cytophagales</taxon>
        <taxon>Cyclobacteriaceae</taxon>
        <taxon>Cyclobacterium</taxon>
    </lineage>
</organism>
<gene>
    <name evidence="8" type="ORF">CQA01_21680</name>
</gene>
<dbReference type="InterPro" id="IPR017850">
    <property type="entry name" value="Alkaline_phosphatase_core_sf"/>
</dbReference>
<keyword evidence="6" id="KW-0106">Calcium</keyword>
<dbReference type="Gene3D" id="3.40.720.10">
    <property type="entry name" value="Alkaline Phosphatase, subunit A"/>
    <property type="match status" value="1"/>
</dbReference>
<evidence type="ECO:0000256" key="1">
    <source>
        <dbReference type="ARBA" id="ARBA00001913"/>
    </source>
</evidence>
<dbReference type="PANTHER" id="PTHR45953:SF1">
    <property type="entry name" value="IDURONATE 2-SULFATASE"/>
    <property type="match status" value="1"/>
</dbReference>
<dbReference type="GO" id="GO:0004423">
    <property type="term" value="F:iduronate-2-sulfatase activity"/>
    <property type="evidence" value="ECO:0007669"/>
    <property type="project" value="InterPro"/>
</dbReference>
<dbReference type="EMBL" id="BJYV01000009">
    <property type="protein sequence ID" value="GEO21634.1"/>
    <property type="molecule type" value="Genomic_DNA"/>
</dbReference>
<dbReference type="CDD" id="cd16030">
    <property type="entry name" value="iduronate-2-sulfatase"/>
    <property type="match status" value="1"/>
</dbReference>
<reference evidence="8 9" key="1">
    <citation type="submission" date="2019-07" db="EMBL/GenBank/DDBJ databases">
        <title>Whole genome shotgun sequence of Cyclobacterium qasimii NBRC 106168.</title>
        <authorList>
            <person name="Hosoyama A."/>
            <person name="Uohara A."/>
            <person name="Ohji S."/>
            <person name="Ichikawa N."/>
        </authorList>
    </citation>
    <scope>NUCLEOTIDE SEQUENCE [LARGE SCALE GENOMIC DNA]</scope>
    <source>
        <strain evidence="8 9">NBRC 106168</strain>
    </source>
</reference>
<evidence type="ECO:0000256" key="5">
    <source>
        <dbReference type="ARBA" id="ARBA00022801"/>
    </source>
</evidence>
<keyword evidence="9" id="KW-1185">Reference proteome</keyword>
<comment type="similarity">
    <text evidence="2">Belongs to the sulfatase family.</text>
</comment>